<dbReference type="Proteomes" id="UP001139028">
    <property type="component" value="Unassembled WGS sequence"/>
</dbReference>
<comment type="similarity">
    <text evidence="1">Belongs to the esterase D family.</text>
</comment>
<dbReference type="SUPFAM" id="SSF53474">
    <property type="entry name" value="alpha/beta-Hydrolases"/>
    <property type="match status" value="1"/>
</dbReference>
<dbReference type="Gene3D" id="3.40.50.1820">
    <property type="entry name" value="alpha/beta hydrolase"/>
    <property type="match status" value="1"/>
</dbReference>
<name>A0A9X2ESW0_9GAMM</name>
<proteinExistence type="inferred from homology"/>
<evidence type="ECO:0000313" key="3">
    <source>
        <dbReference type="EMBL" id="MCO1335151.1"/>
    </source>
</evidence>
<protein>
    <submittedName>
        <fullName evidence="3">Alpha/beta hydrolase-fold protein</fullName>
    </submittedName>
</protein>
<dbReference type="PANTHER" id="PTHR40841">
    <property type="entry name" value="SIDEROPHORE TRIACETYLFUSARININE C ESTERASE"/>
    <property type="match status" value="1"/>
</dbReference>
<comment type="caution">
    <text evidence="3">The sequence shown here is derived from an EMBL/GenBank/DDBJ whole genome shotgun (WGS) entry which is preliminary data.</text>
</comment>
<keyword evidence="2 3" id="KW-0378">Hydrolase</keyword>
<dbReference type="GO" id="GO:0016788">
    <property type="term" value="F:hydrolase activity, acting on ester bonds"/>
    <property type="evidence" value="ECO:0007669"/>
    <property type="project" value="TreeGrafter"/>
</dbReference>
<dbReference type="PANTHER" id="PTHR40841:SF2">
    <property type="entry name" value="SIDEROPHORE-DEGRADING ESTERASE (EUROFUNG)"/>
    <property type="match status" value="1"/>
</dbReference>
<dbReference type="AlphaFoldDB" id="A0A9X2ESW0"/>
<evidence type="ECO:0000256" key="2">
    <source>
        <dbReference type="ARBA" id="ARBA00022801"/>
    </source>
</evidence>
<dbReference type="InterPro" id="IPR000801">
    <property type="entry name" value="Esterase-like"/>
</dbReference>
<gene>
    <name evidence="3" type="ORF">MO867_12495</name>
</gene>
<dbReference type="InterPro" id="IPR052558">
    <property type="entry name" value="Siderophore_Hydrolase_D"/>
</dbReference>
<dbReference type="EMBL" id="JALBWM010000051">
    <property type="protein sequence ID" value="MCO1335151.1"/>
    <property type="molecule type" value="Genomic_DNA"/>
</dbReference>
<accession>A0A9X2ESW0</accession>
<dbReference type="Pfam" id="PF00756">
    <property type="entry name" value="Esterase"/>
    <property type="match status" value="1"/>
</dbReference>
<dbReference type="InterPro" id="IPR029058">
    <property type="entry name" value="AB_hydrolase_fold"/>
</dbReference>
<organism evidence="3 4">
    <name type="scientific">Microbulbifer okhotskensis</name>
    <dbReference type="NCBI Taxonomy" id="2926617"/>
    <lineage>
        <taxon>Bacteria</taxon>
        <taxon>Pseudomonadati</taxon>
        <taxon>Pseudomonadota</taxon>
        <taxon>Gammaproteobacteria</taxon>
        <taxon>Cellvibrionales</taxon>
        <taxon>Microbulbiferaceae</taxon>
        <taxon>Microbulbifer</taxon>
    </lineage>
</organism>
<evidence type="ECO:0000313" key="4">
    <source>
        <dbReference type="Proteomes" id="UP001139028"/>
    </source>
</evidence>
<evidence type="ECO:0000256" key="1">
    <source>
        <dbReference type="ARBA" id="ARBA00005622"/>
    </source>
</evidence>
<keyword evidence="4" id="KW-1185">Reference proteome</keyword>
<sequence length="221" mass="24651">MKQYPLVLVTDADYTFQLISGVTQAPMHFGKMEEVILVGLSYSKNSGAQNSRIRDFTPSTNTDWEYITGEAPYHATFIKNTILPYAEKSYRLSERGHTFVGNSLGGLFGAYLLLSHPGSFDNYILGSPSVWYDKEMILKLKAKSSTKLRKVFIAVGAFENPINSNTHNDMVAGALKLYNKLKTEKGIEVDTKLLIIPEANHGTAFPTTAIQGLDWIYKTNK</sequence>
<reference evidence="3" key="1">
    <citation type="journal article" date="2022" name="Arch. Microbiol.">
        <title>Microbulbifer okhotskensis sp. nov., isolated from a deep bottom sediment of the Okhotsk Sea.</title>
        <authorList>
            <person name="Romanenko L."/>
            <person name="Kurilenko V."/>
            <person name="Otstavnykh N."/>
            <person name="Velansky P."/>
            <person name="Isaeva M."/>
            <person name="Mikhailov V."/>
        </authorList>
    </citation>
    <scope>NUCLEOTIDE SEQUENCE</scope>
    <source>
        <strain evidence="3">OS29</strain>
    </source>
</reference>